<reference evidence="8 9" key="3">
    <citation type="submission" date="2023-06" db="EMBL/GenBank/DDBJ databases">
        <authorList>
            <person name="Zeman M."/>
            <person name="Kubasova T."/>
            <person name="Jahodarova E."/>
            <person name="Nykrynova M."/>
            <person name="Rychlik I."/>
        </authorList>
    </citation>
    <scope>NUCLEOTIDE SEQUENCE [LARGE SCALE GENOMIC DNA]</scope>
    <source>
        <strain evidence="8 9">ET39</strain>
    </source>
</reference>
<proteinExistence type="inferred from homology"/>
<feature type="coiled-coil region" evidence="6">
    <location>
        <begin position="183"/>
        <end position="395"/>
    </location>
</feature>
<protein>
    <recommendedName>
        <fullName evidence="6">Chromosome partition protein Smc</fullName>
    </recommendedName>
</protein>
<comment type="function">
    <text evidence="6">Required for chromosome condensation and partitioning.</text>
</comment>
<name>A0ABT7U9P3_9FIRM</name>
<dbReference type="Pfam" id="PF06470">
    <property type="entry name" value="SMC_hinge"/>
    <property type="match status" value="1"/>
</dbReference>
<evidence type="ECO:0000313" key="9">
    <source>
        <dbReference type="Proteomes" id="UP001529340"/>
    </source>
</evidence>
<dbReference type="SUPFAM" id="SSF52540">
    <property type="entry name" value="P-loop containing nucleoside triphosphate hydrolases"/>
    <property type="match status" value="1"/>
</dbReference>
<evidence type="ECO:0000256" key="4">
    <source>
        <dbReference type="ARBA" id="ARBA00023054"/>
    </source>
</evidence>
<accession>A0ABT7U9P3</accession>
<dbReference type="SUPFAM" id="SSF75553">
    <property type="entry name" value="Smc hinge domain"/>
    <property type="match status" value="1"/>
</dbReference>
<dbReference type="InterPro" id="IPR024704">
    <property type="entry name" value="SMC"/>
</dbReference>
<reference evidence="9" key="1">
    <citation type="submission" date="2023-06" db="EMBL/GenBank/DDBJ databases">
        <title>Identification and characterization of horizontal gene transfer across gut microbiota members of farm animals based on homology search.</title>
        <authorList>
            <person name="Zeman M."/>
            <person name="Kubasova T."/>
            <person name="Jahodarova E."/>
            <person name="Nykrynova M."/>
            <person name="Rychlik I."/>
        </authorList>
    </citation>
    <scope>NUCLEOTIDE SEQUENCE [LARGE SCALE GENOMIC DNA]</scope>
    <source>
        <strain evidence="9">ET39</strain>
    </source>
</reference>
<evidence type="ECO:0000256" key="1">
    <source>
        <dbReference type="ARBA" id="ARBA00022490"/>
    </source>
</evidence>
<evidence type="ECO:0000256" key="6">
    <source>
        <dbReference type="HAMAP-Rule" id="MF_01894"/>
    </source>
</evidence>
<keyword evidence="1 6" id="KW-0963">Cytoplasm</keyword>
<evidence type="ECO:0000256" key="3">
    <source>
        <dbReference type="ARBA" id="ARBA00022840"/>
    </source>
</evidence>
<feature type="coiled-coil region" evidence="6">
    <location>
        <begin position="692"/>
        <end position="733"/>
    </location>
</feature>
<comment type="domain">
    <text evidence="6">Contains large globular domains required for ATP hydrolysis at each terminus and a third globular domain forming a flexible hinge near the middle of the molecule. These domains are separated by coiled-coil structures.</text>
</comment>
<sequence>MFLKRIELQGFKSFADKSIITFDSDVTGIVGPNGCGKSNINDAIRWVLGEQSVKSLRGGNSMSDIIFSGSAQRKAVNLAEVTLVFDNTKRFFDIAYDEVEITRRLRRQNSEAEYLINKTPCRLKDITDLVMDTGLGRDSLSIITQGNISSFAEAKPEERRALFEEAAGVAKYKKRKNVSLHKLKNTQDNLARLEDIILELERQVGPLKRQAKKAKQYIEYKEELSKIEINVIIDEIEGLQQQISELEQRRFDLDSQCAMHETTIQVQDVENEELRKEMLALDREVNQLQGDYSAAMEESNRLERRKVELNEKRKYALEHASSKERAKELKAMVEEAKFEYEDRRRRKSEMESNLALAKQQIAQLESDIGKARMELEGAQDMYQRLLNRRDVLNNLIKEPFNHQQGVRAVVAAKASLAGIEGVVSELLIPAANYENAISNALGGAMYHIVASDERAARGAIAFLKKNRSGRATFLPMSVLKPRFVNKEQRFVAEHCEGFLGCCDQFIECEERYRLLARALLGNVLVVDQLEHANELAKRLQYSYKIVTLDGDIVHRGGSMTGGTTRNATTPMNVQRELRQVKENLEGQYLKVSDLRSQFQALSSRKESQSTQMVQLRIALAQLDSVLQVKRGKYEGLLADYEQLAPQDREEEGEIQLADELVVAISEIHSRIDDLTTQMRTKRERRAAAGNEAERREQTIRVTRRELSALKQEMQNAEVAIAKAQTRLESAIERLNTDYEMTVEFALTQRSDIAMDGARERVRELRSLIAALGNVNLDAPAQFEEINGRYEFLSGQRQELQEASDKILKAIDEMDETMTRQFTEMFHKINKELDGVFKALFGGGRASLVMVDPDDVLNTGIDIDVQPPGKLVKNIRTFSGGEKALIAISVLFSILKARTMPLCVFDEVEAALDQANVERFAKYLSQFRGESQFIVVTHRPGTMEQCDALYGVTMQQDGVSTLLKVKLADAMEIIDKDEVKA</sequence>
<dbReference type="Proteomes" id="UP001529340">
    <property type="component" value="Unassembled WGS sequence"/>
</dbReference>
<keyword evidence="4 6" id="KW-0175">Coiled coil</keyword>
<gene>
    <name evidence="6" type="primary">smc</name>
    <name evidence="8" type="ORF">QUV96_01780</name>
</gene>
<dbReference type="InterPro" id="IPR027417">
    <property type="entry name" value="P-loop_NTPase"/>
</dbReference>
<feature type="coiled-coil region" evidence="6">
    <location>
        <begin position="782"/>
        <end position="819"/>
    </location>
</feature>
<dbReference type="InterPro" id="IPR011890">
    <property type="entry name" value="SMC_prok"/>
</dbReference>
<evidence type="ECO:0000256" key="2">
    <source>
        <dbReference type="ARBA" id="ARBA00022741"/>
    </source>
</evidence>
<comment type="similarity">
    <text evidence="6">Belongs to the SMC family.</text>
</comment>
<dbReference type="PIRSF" id="PIRSF005719">
    <property type="entry name" value="SMC"/>
    <property type="match status" value="1"/>
</dbReference>
<dbReference type="Pfam" id="PF02463">
    <property type="entry name" value="SMC_N"/>
    <property type="match status" value="1"/>
</dbReference>
<feature type="domain" description="SMC hinge" evidence="7">
    <location>
        <begin position="417"/>
        <end position="536"/>
    </location>
</feature>
<comment type="subcellular location">
    <subcellularLocation>
        <location evidence="6">Cytoplasm</location>
    </subcellularLocation>
</comment>
<keyword evidence="9" id="KW-1185">Reference proteome</keyword>
<feature type="binding site" evidence="6">
    <location>
        <begin position="32"/>
        <end position="39"/>
    </location>
    <ligand>
        <name>ATP</name>
        <dbReference type="ChEBI" id="CHEBI:30616"/>
    </ligand>
</feature>
<keyword evidence="3 6" id="KW-0067">ATP-binding</keyword>
<dbReference type="Gene3D" id="3.40.50.300">
    <property type="entry name" value="P-loop containing nucleotide triphosphate hydrolases"/>
    <property type="match status" value="2"/>
</dbReference>
<keyword evidence="2 6" id="KW-0547">Nucleotide-binding</keyword>
<dbReference type="SMART" id="SM00968">
    <property type="entry name" value="SMC_hinge"/>
    <property type="match status" value="1"/>
</dbReference>
<evidence type="ECO:0000313" key="8">
    <source>
        <dbReference type="EMBL" id="MDM8156365.1"/>
    </source>
</evidence>
<dbReference type="PANTHER" id="PTHR43977">
    <property type="entry name" value="STRUCTURAL MAINTENANCE OF CHROMOSOMES PROTEIN 3"/>
    <property type="match status" value="1"/>
</dbReference>
<organism evidence="8 9">
    <name type="scientific">Amedibacillus dolichus</name>
    <dbReference type="NCBI Taxonomy" id="31971"/>
    <lineage>
        <taxon>Bacteria</taxon>
        <taxon>Bacillati</taxon>
        <taxon>Bacillota</taxon>
        <taxon>Erysipelotrichia</taxon>
        <taxon>Erysipelotrichales</taxon>
        <taxon>Erysipelotrichaceae</taxon>
        <taxon>Amedibacillus</taxon>
    </lineage>
</organism>
<evidence type="ECO:0000256" key="5">
    <source>
        <dbReference type="ARBA" id="ARBA00023125"/>
    </source>
</evidence>
<keyword evidence="5 6" id="KW-0238">DNA-binding</keyword>
<dbReference type="InterPro" id="IPR003395">
    <property type="entry name" value="RecF/RecN/SMC_N"/>
</dbReference>
<evidence type="ECO:0000259" key="7">
    <source>
        <dbReference type="SMART" id="SM00968"/>
    </source>
</evidence>
<dbReference type="HAMAP" id="MF_01894">
    <property type="entry name" value="Smc_prok"/>
    <property type="match status" value="1"/>
</dbReference>
<dbReference type="InterPro" id="IPR010935">
    <property type="entry name" value="SMC_hinge"/>
</dbReference>
<dbReference type="InterPro" id="IPR036277">
    <property type="entry name" value="SMC_hinge_sf"/>
</dbReference>
<dbReference type="Gene3D" id="1.20.1060.20">
    <property type="match status" value="1"/>
</dbReference>
<dbReference type="Gene3D" id="3.30.70.1620">
    <property type="match status" value="1"/>
</dbReference>
<reference evidence="8 9" key="2">
    <citation type="submission" date="2023-06" db="EMBL/GenBank/DDBJ databases">
        <title>Identification and characterization of horizontal gene transfer across gut microbiota members of farm animals based on homology search.</title>
        <authorList>
            <person name="Schwarzerova J."/>
            <person name="Nykrynova M."/>
            <person name="Jureckova K."/>
            <person name="Cejkova D."/>
            <person name="Rychlik I."/>
        </authorList>
    </citation>
    <scope>NUCLEOTIDE SEQUENCE [LARGE SCALE GENOMIC DNA]</scope>
    <source>
        <strain evidence="8 9">ET39</strain>
    </source>
</reference>
<dbReference type="RefSeq" id="WP_289606835.1">
    <property type="nucleotide sequence ID" value="NZ_JAUDCG010000005.1"/>
</dbReference>
<dbReference type="EMBL" id="JAUDCG010000005">
    <property type="protein sequence ID" value="MDM8156365.1"/>
    <property type="molecule type" value="Genomic_DNA"/>
</dbReference>
<comment type="caution">
    <text evidence="8">The sequence shown here is derived from an EMBL/GenBank/DDBJ whole genome shotgun (WGS) entry which is preliminary data.</text>
</comment>
<comment type="subunit">
    <text evidence="6">Homodimer.</text>
</comment>